<protein>
    <submittedName>
        <fullName evidence="1">Uncharacterized protein</fullName>
    </submittedName>
</protein>
<comment type="caution">
    <text evidence="1">The sequence shown here is derived from an EMBL/GenBank/DDBJ whole genome shotgun (WGS) entry which is preliminary data.</text>
</comment>
<keyword evidence="2" id="KW-1185">Reference proteome</keyword>
<proteinExistence type="predicted"/>
<dbReference type="EMBL" id="BJNE01000005">
    <property type="protein sequence ID" value="GEC12302.1"/>
    <property type="molecule type" value="Genomic_DNA"/>
</dbReference>
<sequence length="62" mass="6770">MLGDQPAMLVIADVRLEQDVVAQPAQSNSNIHRRTAGMRHAIDNVDQSFTGNLNSNHDSDPT</sequence>
<organism evidence="1 2">
    <name type="scientific">Glutamicibacter nicotianae</name>
    <name type="common">Arthrobacter nicotianae</name>
    <dbReference type="NCBI Taxonomy" id="37929"/>
    <lineage>
        <taxon>Bacteria</taxon>
        <taxon>Bacillati</taxon>
        <taxon>Actinomycetota</taxon>
        <taxon>Actinomycetes</taxon>
        <taxon>Micrococcales</taxon>
        <taxon>Micrococcaceae</taxon>
        <taxon>Glutamicibacter</taxon>
    </lineage>
</organism>
<evidence type="ECO:0000313" key="1">
    <source>
        <dbReference type="EMBL" id="GEC12302.1"/>
    </source>
</evidence>
<dbReference type="Proteomes" id="UP000316242">
    <property type="component" value="Unassembled WGS sequence"/>
</dbReference>
<name>A0ABQ0RKF8_GLUNI</name>
<evidence type="ECO:0000313" key="2">
    <source>
        <dbReference type="Proteomes" id="UP000316242"/>
    </source>
</evidence>
<gene>
    <name evidence="1" type="ORF">ANI01nite_15050</name>
</gene>
<accession>A0ABQ0RKF8</accession>
<reference evidence="1 2" key="1">
    <citation type="submission" date="2019-06" db="EMBL/GenBank/DDBJ databases">
        <title>Whole genome shotgun sequence of Glutamicibacter nicotianae NBRC 14234.</title>
        <authorList>
            <person name="Hosoyama A."/>
            <person name="Uohara A."/>
            <person name="Ohji S."/>
            <person name="Ichikawa N."/>
        </authorList>
    </citation>
    <scope>NUCLEOTIDE SEQUENCE [LARGE SCALE GENOMIC DNA]</scope>
    <source>
        <strain evidence="1 2">NBRC 14234</strain>
    </source>
</reference>